<gene>
    <name evidence="1" type="ORF">ERX55_00490</name>
</gene>
<dbReference type="EMBL" id="SCWF01000001">
    <property type="protein sequence ID" value="TDM15419.1"/>
    <property type="molecule type" value="Genomic_DNA"/>
</dbReference>
<evidence type="ECO:0000313" key="1">
    <source>
        <dbReference type="EMBL" id="TDM15419.1"/>
    </source>
</evidence>
<dbReference type="AlphaFoldDB" id="A0A4V3BFR2"/>
<dbReference type="Proteomes" id="UP000294843">
    <property type="component" value="Unassembled WGS sequence"/>
</dbReference>
<reference evidence="1 2" key="1">
    <citation type="submission" date="2019-01" db="EMBL/GenBank/DDBJ databases">
        <title>Draft genome sequences of the type strains of six Macrococcus species.</title>
        <authorList>
            <person name="Mazhar S."/>
            <person name="Altermann E."/>
            <person name="Hill C."/>
            <person name="Mcauliffe O."/>
        </authorList>
    </citation>
    <scope>NUCLEOTIDE SEQUENCE [LARGE SCALE GENOMIC DNA]</scope>
    <source>
        <strain evidence="1 2">ATCC 51825</strain>
    </source>
</reference>
<keyword evidence="2" id="KW-1185">Reference proteome</keyword>
<evidence type="ECO:0000313" key="2">
    <source>
        <dbReference type="Proteomes" id="UP000294843"/>
    </source>
</evidence>
<dbReference type="RefSeq" id="WP_133450627.1">
    <property type="nucleotide sequence ID" value="NZ_SCWF01000001.1"/>
</dbReference>
<proteinExistence type="predicted"/>
<name>A0A4V3BFR2_9STAP</name>
<organism evidence="1 2">
    <name type="scientific">Macrococcus bovicus</name>
    <dbReference type="NCBI Taxonomy" id="69968"/>
    <lineage>
        <taxon>Bacteria</taxon>
        <taxon>Bacillati</taxon>
        <taxon>Bacillota</taxon>
        <taxon>Bacilli</taxon>
        <taxon>Bacillales</taxon>
        <taxon>Staphylococcaceae</taxon>
        <taxon>Macrococcus</taxon>
    </lineage>
</organism>
<comment type="caution">
    <text evidence="1">The sequence shown here is derived from an EMBL/GenBank/DDBJ whole genome shotgun (WGS) entry which is preliminary data.</text>
</comment>
<dbReference type="OrthoDB" id="2417693at2"/>
<sequence>MKHFVLKGYAVAVSVLLLGAMLYLMTVLNAEPPAIKVQDTSEAGSVVLPPKLVAGAIAERGTEDMKLTLRGDKLLIDQQSTFLSLNIETNILTTPVAIGDNRLRLDIEEIEIGGLKLSDKQKLNLVRQFGDLPDGVELDVTHRCFYYQLEPVQLSGVKLMLTAIDQSGWHFKIEEE</sequence>
<evidence type="ECO:0008006" key="3">
    <source>
        <dbReference type="Google" id="ProtNLM"/>
    </source>
</evidence>
<protein>
    <recommendedName>
        <fullName evidence="3">DUF2140 family protein</fullName>
    </recommendedName>
</protein>
<accession>A0A4V3BFR2</accession>